<name>A0ABR4MEB4_9PEZI</name>
<dbReference type="RefSeq" id="XP_070857787.1">
    <property type="nucleotide sequence ID" value="XM_071003697.1"/>
</dbReference>
<comment type="caution">
    <text evidence="2">The sequence shown here is derived from an EMBL/GenBank/DDBJ whole genome shotgun (WGS) entry which is preliminary data.</text>
</comment>
<organism evidence="2 3">
    <name type="scientific">Ceratocystis lukuohia</name>
    <dbReference type="NCBI Taxonomy" id="2019550"/>
    <lineage>
        <taxon>Eukaryota</taxon>
        <taxon>Fungi</taxon>
        <taxon>Dikarya</taxon>
        <taxon>Ascomycota</taxon>
        <taxon>Pezizomycotina</taxon>
        <taxon>Sordariomycetes</taxon>
        <taxon>Hypocreomycetidae</taxon>
        <taxon>Microascales</taxon>
        <taxon>Ceratocystidaceae</taxon>
        <taxon>Ceratocystis</taxon>
    </lineage>
</organism>
<proteinExistence type="predicted"/>
<evidence type="ECO:0000313" key="3">
    <source>
        <dbReference type="Proteomes" id="UP001610728"/>
    </source>
</evidence>
<dbReference type="Proteomes" id="UP001610728">
    <property type="component" value="Unassembled WGS sequence"/>
</dbReference>
<sequence>MDYFVQDGELVSTKRGMQVSKTRHRGTRFVNAVMSTPAHQGSQSKTSFPAAFANASAPQFSSSVPAISEQSLSAGVNAAPIGKGSFSVFSISKPPAPTRSATPYALENAQNHTTSGKTNSIASPRSSAPSPSGGRAETASPASNCTASSIITLEQSATATGPAPAPAIAIATAPSALVSQCREIAAQRCEPRDETVPVAKRGKTAKKKSDPTPRPARKNATAASKMQIQQYGGFSSFSVSVPLPKKQRSSVQTGRSTTNTFELDQKVLSCLLGARQLDIVHGMIPISVSVNPFSYSAESLPALPMITSATDNTRFLYQLFEASMPETIFPMEHILTHNPIRSWEFFESVMKDMAKLHMVIVSSVFMEMHCRGLRPSQLLASISFYLSRMCALVGEGLKEGNKTPTKPRPYVLECIGSMALISLFMNRHDDWHIHMKGLKRLLTSYDDMNAKNTDWYLIHKLRRSDTTGAFVTGCLPYLEYTRVYPDVSTVIPQHARDELRLSTHECLSAAGILPCVDTSVQDLVVFHKAVMLTKKGPPRSILFDPHSFVDEWFYVVYKLTRYPMSLRDHCSLTQTRAAGVTTPNGQSPSSNSYSLDADTCDLMSPVARVASVLFVYEFIQQRPASPTGYMVALSLLRDQIQMIVNHIKTYALGRAYSASPPEYPSSTPALAPLYMIRPVLIWACIIGYIYSYRFPETGCDPSFKPNPKRAVFCECIYLLFPDPLDMPTETDSRMSELLDWTTISHSRLPTTLDAFVALMRAEYEAWLAQYMEGENVHDVVLTTA</sequence>
<dbReference type="EMBL" id="JABSNW010000006">
    <property type="protein sequence ID" value="KAL2886607.1"/>
    <property type="molecule type" value="Genomic_DNA"/>
</dbReference>
<accession>A0ABR4MEB4</accession>
<feature type="compositionally biased region" description="Polar residues" evidence="1">
    <location>
        <begin position="111"/>
        <end position="121"/>
    </location>
</feature>
<dbReference type="PANTHER" id="PTHR37540">
    <property type="entry name" value="TRANSCRIPTION FACTOR (ACR-2), PUTATIVE-RELATED-RELATED"/>
    <property type="match status" value="1"/>
</dbReference>
<feature type="region of interest" description="Disordered" evidence="1">
    <location>
        <begin position="188"/>
        <end position="225"/>
    </location>
</feature>
<feature type="region of interest" description="Disordered" evidence="1">
    <location>
        <begin position="111"/>
        <end position="143"/>
    </location>
</feature>
<dbReference type="GeneID" id="98119833"/>
<dbReference type="PANTHER" id="PTHR37540:SF5">
    <property type="entry name" value="TRANSCRIPTION FACTOR DOMAIN-CONTAINING PROTEIN"/>
    <property type="match status" value="1"/>
</dbReference>
<reference evidence="2 3" key="1">
    <citation type="submission" date="2020-05" db="EMBL/GenBank/DDBJ databases">
        <title>Ceratocystis lukuohia genome.</title>
        <authorList>
            <person name="Harrington T.C."/>
            <person name="Kim K."/>
            <person name="Mayers C.G."/>
        </authorList>
    </citation>
    <scope>NUCLEOTIDE SEQUENCE [LARGE SCALE GENOMIC DNA]</scope>
    <source>
        <strain evidence="2 3">C4212</strain>
    </source>
</reference>
<protein>
    <submittedName>
        <fullName evidence="2">Uncharacterized protein</fullName>
    </submittedName>
</protein>
<evidence type="ECO:0000256" key="1">
    <source>
        <dbReference type="SAM" id="MobiDB-lite"/>
    </source>
</evidence>
<evidence type="ECO:0000313" key="2">
    <source>
        <dbReference type="EMBL" id="KAL2886607.1"/>
    </source>
</evidence>
<keyword evidence="3" id="KW-1185">Reference proteome</keyword>
<gene>
    <name evidence="2" type="ORF">HOO65_060437</name>
</gene>
<feature type="compositionally biased region" description="Low complexity" evidence="1">
    <location>
        <begin position="122"/>
        <end position="136"/>
    </location>
</feature>